<evidence type="ECO:0000313" key="1">
    <source>
        <dbReference type="EMBL" id="KAJ3526625.1"/>
    </source>
</evidence>
<protein>
    <submittedName>
        <fullName evidence="1">Uncharacterized protein</fullName>
    </submittedName>
</protein>
<evidence type="ECO:0000313" key="2">
    <source>
        <dbReference type="Proteomes" id="UP001148629"/>
    </source>
</evidence>
<accession>A0ACC1RVI2</accession>
<dbReference type="Proteomes" id="UP001148629">
    <property type="component" value="Unassembled WGS sequence"/>
</dbReference>
<comment type="caution">
    <text evidence="1">The sequence shown here is derived from an EMBL/GenBank/DDBJ whole genome shotgun (WGS) entry which is preliminary data.</text>
</comment>
<proteinExistence type="predicted"/>
<keyword evidence="2" id="KW-1185">Reference proteome</keyword>
<reference evidence="1" key="1">
    <citation type="submission" date="2022-08" db="EMBL/GenBank/DDBJ databases">
        <title>Genome Sequence of Fusarium decemcellulare.</title>
        <authorList>
            <person name="Buettner E."/>
        </authorList>
    </citation>
    <scope>NUCLEOTIDE SEQUENCE</scope>
    <source>
        <strain evidence="1">Babe19</strain>
    </source>
</reference>
<name>A0ACC1RVI2_9HYPO</name>
<sequence>MASGGSGLGCLINLQESSYAIMGIRAPRHLLSRCSREVCRRMERSPREKPLVCTPSVKGPLASSDRMLESNVRVRIRRDRRGVGEEIPLYLGIDKETFKGDSNGWFVEGPRRDTSRVALERVALRNQRALTGA</sequence>
<dbReference type="EMBL" id="JANRMS010001697">
    <property type="protein sequence ID" value="KAJ3526625.1"/>
    <property type="molecule type" value="Genomic_DNA"/>
</dbReference>
<gene>
    <name evidence="1" type="ORF">NM208_g11101</name>
</gene>
<organism evidence="1 2">
    <name type="scientific">Fusarium decemcellulare</name>
    <dbReference type="NCBI Taxonomy" id="57161"/>
    <lineage>
        <taxon>Eukaryota</taxon>
        <taxon>Fungi</taxon>
        <taxon>Dikarya</taxon>
        <taxon>Ascomycota</taxon>
        <taxon>Pezizomycotina</taxon>
        <taxon>Sordariomycetes</taxon>
        <taxon>Hypocreomycetidae</taxon>
        <taxon>Hypocreales</taxon>
        <taxon>Nectriaceae</taxon>
        <taxon>Fusarium</taxon>
        <taxon>Fusarium decemcellulare species complex</taxon>
    </lineage>
</organism>